<keyword evidence="1" id="KW-0690">Ribosome biogenesis</keyword>
<dbReference type="Proteomes" id="UP000823921">
    <property type="component" value="Unassembled WGS sequence"/>
</dbReference>
<keyword evidence="4" id="KW-0788">Thiol protease</keyword>
<name>A0A9D2MKQ7_9FIRM</name>
<reference evidence="7" key="2">
    <citation type="submission" date="2021-04" db="EMBL/GenBank/DDBJ databases">
        <authorList>
            <person name="Gilroy R."/>
        </authorList>
    </citation>
    <scope>NUCLEOTIDE SEQUENCE</scope>
    <source>
        <strain evidence="7">CHK192-8294</strain>
    </source>
</reference>
<organism evidence="7 8">
    <name type="scientific">Candidatus Flavonifractor intestinigallinarum</name>
    <dbReference type="NCBI Taxonomy" id="2838586"/>
    <lineage>
        <taxon>Bacteria</taxon>
        <taxon>Bacillati</taxon>
        <taxon>Bacillota</taxon>
        <taxon>Clostridia</taxon>
        <taxon>Eubacteriales</taxon>
        <taxon>Oscillospiraceae</taxon>
        <taxon>Flavonifractor</taxon>
    </lineage>
</organism>
<dbReference type="InterPro" id="IPR007422">
    <property type="entry name" value="Peptidase_Prp"/>
</dbReference>
<evidence type="ECO:0000256" key="2">
    <source>
        <dbReference type="ARBA" id="ARBA00022670"/>
    </source>
</evidence>
<dbReference type="AlphaFoldDB" id="A0A9D2MKQ7"/>
<protein>
    <recommendedName>
        <fullName evidence="6">Ribosomal processing cysteine protease Prp</fullName>
    </recommendedName>
</protein>
<sequence length="110" mass="11643">MTTVSFHMEGDRIVGFTVKGHSGYAEAGSDIVCAAVTSAVRLTECAVNDVLGLGATVKVKEADASISLRIPGGLSQTSESTCQTLLTALMVHFTSLHEEYPENILVLEED</sequence>
<proteinExistence type="inferred from homology"/>
<dbReference type="Pfam" id="PF04327">
    <property type="entry name" value="Peptidase_Prp"/>
    <property type="match status" value="1"/>
</dbReference>
<evidence type="ECO:0000256" key="5">
    <source>
        <dbReference type="ARBA" id="ARBA00044503"/>
    </source>
</evidence>
<reference evidence="7" key="1">
    <citation type="journal article" date="2021" name="PeerJ">
        <title>Extensive microbial diversity within the chicken gut microbiome revealed by metagenomics and culture.</title>
        <authorList>
            <person name="Gilroy R."/>
            <person name="Ravi A."/>
            <person name="Getino M."/>
            <person name="Pursley I."/>
            <person name="Horton D.L."/>
            <person name="Alikhan N.F."/>
            <person name="Baker D."/>
            <person name="Gharbi K."/>
            <person name="Hall N."/>
            <person name="Watson M."/>
            <person name="Adriaenssens E.M."/>
            <person name="Foster-Nyarko E."/>
            <person name="Jarju S."/>
            <person name="Secka A."/>
            <person name="Antonio M."/>
            <person name="Oren A."/>
            <person name="Chaudhuri R.R."/>
            <person name="La Ragione R."/>
            <person name="Hildebrand F."/>
            <person name="Pallen M.J."/>
        </authorList>
    </citation>
    <scope>NUCLEOTIDE SEQUENCE</scope>
    <source>
        <strain evidence="7">CHK192-8294</strain>
    </source>
</reference>
<dbReference type="GO" id="GO:0042254">
    <property type="term" value="P:ribosome biogenesis"/>
    <property type="evidence" value="ECO:0007669"/>
    <property type="project" value="UniProtKB-KW"/>
</dbReference>
<dbReference type="Gene3D" id="3.30.70.1490">
    <property type="entry name" value="Cysteine protease Prp"/>
    <property type="match status" value="1"/>
</dbReference>
<dbReference type="InterPro" id="IPR036764">
    <property type="entry name" value="Peptidase_Prp_sf"/>
</dbReference>
<evidence type="ECO:0000256" key="3">
    <source>
        <dbReference type="ARBA" id="ARBA00022801"/>
    </source>
</evidence>
<dbReference type="EMBL" id="DWXO01000008">
    <property type="protein sequence ID" value="HJB79495.1"/>
    <property type="molecule type" value="Genomic_DNA"/>
</dbReference>
<keyword evidence="2 7" id="KW-0645">Protease</keyword>
<gene>
    <name evidence="7" type="ORF">H9712_00760</name>
</gene>
<evidence type="ECO:0000313" key="8">
    <source>
        <dbReference type="Proteomes" id="UP000823921"/>
    </source>
</evidence>
<comment type="caution">
    <text evidence="7">The sequence shown here is derived from an EMBL/GenBank/DDBJ whole genome shotgun (WGS) entry which is preliminary data.</text>
</comment>
<keyword evidence="3" id="KW-0378">Hydrolase</keyword>
<dbReference type="GO" id="GO:0006508">
    <property type="term" value="P:proteolysis"/>
    <property type="evidence" value="ECO:0007669"/>
    <property type="project" value="UniProtKB-KW"/>
</dbReference>
<dbReference type="GO" id="GO:0008234">
    <property type="term" value="F:cysteine-type peptidase activity"/>
    <property type="evidence" value="ECO:0007669"/>
    <property type="project" value="UniProtKB-KW"/>
</dbReference>
<accession>A0A9D2MKQ7</accession>
<evidence type="ECO:0000313" key="7">
    <source>
        <dbReference type="EMBL" id="HJB79495.1"/>
    </source>
</evidence>
<dbReference type="SUPFAM" id="SSF118010">
    <property type="entry name" value="TM1457-like"/>
    <property type="match status" value="1"/>
</dbReference>
<comment type="similarity">
    <text evidence="5">Belongs to the Prp family.</text>
</comment>
<evidence type="ECO:0000256" key="1">
    <source>
        <dbReference type="ARBA" id="ARBA00022517"/>
    </source>
</evidence>
<dbReference type="PANTHER" id="PTHR39178:SF1">
    <property type="entry name" value="RIBOSOMAL-PROCESSING CYSTEINE PROTEASE PRP"/>
    <property type="match status" value="1"/>
</dbReference>
<dbReference type="CDD" id="cd16332">
    <property type="entry name" value="Prp-like"/>
    <property type="match status" value="1"/>
</dbReference>
<evidence type="ECO:0000256" key="6">
    <source>
        <dbReference type="ARBA" id="ARBA00044538"/>
    </source>
</evidence>
<evidence type="ECO:0000256" key="4">
    <source>
        <dbReference type="ARBA" id="ARBA00022807"/>
    </source>
</evidence>
<dbReference type="PANTHER" id="PTHR39178">
    <property type="entry name" value="HYPOTHETICAL RIBOSOME-ASSOCIATED PROTEIN"/>
    <property type="match status" value="1"/>
</dbReference>